<dbReference type="EMBL" id="JACXVP010000009">
    <property type="protein sequence ID" value="KAG5585392.1"/>
    <property type="molecule type" value="Genomic_DNA"/>
</dbReference>
<protein>
    <recommendedName>
        <fullName evidence="3">HMA domain-containing protein</fullName>
    </recommendedName>
</protein>
<reference evidence="1 2" key="1">
    <citation type="submission" date="2020-09" db="EMBL/GenBank/DDBJ databases">
        <title>De no assembly of potato wild relative species, Solanum commersonii.</title>
        <authorList>
            <person name="Cho K."/>
        </authorList>
    </citation>
    <scope>NUCLEOTIDE SEQUENCE [LARGE SCALE GENOMIC DNA]</scope>
    <source>
        <strain evidence="1">LZ3.2</strain>
        <tissue evidence="1">Leaf</tissue>
    </source>
</reference>
<keyword evidence="2" id="KW-1185">Reference proteome</keyword>
<evidence type="ECO:0000313" key="1">
    <source>
        <dbReference type="EMBL" id="KAG5585392.1"/>
    </source>
</evidence>
<accession>A0A9J5XES9</accession>
<name>A0A9J5XES9_SOLCO</name>
<organism evidence="1 2">
    <name type="scientific">Solanum commersonii</name>
    <name type="common">Commerson's wild potato</name>
    <name type="synonym">Commerson's nightshade</name>
    <dbReference type="NCBI Taxonomy" id="4109"/>
    <lineage>
        <taxon>Eukaryota</taxon>
        <taxon>Viridiplantae</taxon>
        <taxon>Streptophyta</taxon>
        <taxon>Embryophyta</taxon>
        <taxon>Tracheophyta</taxon>
        <taxon>Spermatophyta</taxon>
        <taxon>Magnoliopsida</taxon>
        <taxon>eudicotyledons</taxon>
        <taxon>Gunneridae</taxon>
        <taxon>Pentapetalae</taxon>
        <taxon>asterids</taxon>
        <taxon>lamiids</taxon>
        <taxon>Solanales</taxon>
        <taxon>Solanaceae</taxon>
        <taxon>Solanoideae</taxon>
        <taxon>Solaneae</taxon>
        <taxon>Solanum</taxon>
    </lineage>
</organism>
<proteinExistence type="predicted"/>
<dbReference type="AlphaFoldDB" id="A0A9J5XES9"/>
<gene>
    <name evidence="1" type="ORF">H5410_045826</name>
</gene>
<comment type="caution">
    <text evidence="1">The sequence shown here is derived from an EMBL/GenBank/DDBJ whole genome shotgun (WGS) entry which is preliminary data.</text>
</comment>
<evidence type="ECO:0008006" key="3">
    <source>
        <dbReference type="Google" id="ProtNLM"/>
    </source>
</evidence>
<sequence length="124" mass="14370">MSQASSDFELVRIQTCVLKVQINCHGCMQKVKKLLKIIEGSMDYPYNVRKKASLTMQISEELRIWISPKSTRSPRQGNPSFAPNQGLVSINSVLLIWEVKNRSTRLTHRQGEYGYQPRPFKWDE</sequence>
<dbReference type="OrthoDB" id="689350at2759"/>
<evidence type="ECO:0000313" key="2">
    <source>
        <dbReference type="Proteomes" id="UP000824120"/>
    </source>
</evidence>
<dbReference type="Proteomes" id="UP000824120">
    <property type="component" value="Chromosome 9"/>
</dbReference>